<feature type="transmembrane region" description="Helical" evidence="1">
    <location>
        <begin position="12"/>
        <end position="38"/>
    </location>
</feature>
<dbReference type="AlphaFoldDB" id="A0AAW2FKJ8"/>
<feature type="transmembrane region" description="Helical" evidence="1">
    <location>
        <begin position="44"/>
        <end position="66"/>
    </location>
</feature>
<accession>A0AAW2FKJ8</accession>
<organism evidence="2 3">
    <name type="scientific">Cardiocondyla obscurior</name>
    <dbReference type="NCBI Taxonomy" id="286306"/>
    <lineage>
        <taxon>Eukaryota</taxon>
        <taxon>Metazoa</taxon>
        <taxon>Ecdysozoa</taxon>
        <taxon>Arthropoda</taxon>
        <taxon>Hexapoda</taxon>
        <taxon>Insecta</taxon>
        <taxon>Pterygota</taxon>
        <taxon>Neoptera</taxon>
        <taxon>Endopterygota</taxon>
        <taxon>Hymenoptera</taxon>
        <taxon>Apocrita</taxon>
        <taxon>Aculeata</taxon>
        <taxon>Formicoidea</taxon>
        <taxon>Formicidae</taxon>
        <taxon>Myrmicinae</taxon>
        <taxon>Cardiocondyla</taxon>
    </lineage>
</organism>
<evidence type="ECO:0000256" key="1">
    <source>
        <dbReference type="SAM" id="Phobius"/>
    </source>
</evidence>
<protein>
    <submittedName>
        <fullName evidence="2">Uncharacterized protein</fullName>
    </submittedName>
</protein>
<gene>
    <name evidence="2" type="ORF">PUN28_011266</name>
</gene>
<name>A0AAW2FKJ8_9HYME</name>
<keyword evidence="1" id="KW-1133">Transmembrane helix</keyword>
<keyword evidence="3" id="KW-1185">Reference proteome</keyword>
<keyword evidence="1" id="KW-0472">Membrane</keyword>
<dbReference type="EMBL" id="JADYXP020000010">
    <property type="protein sequence ID" value="KAL0116323.1"/>
    <property type="molecule type" value="Genomic_DNA"/>
</dbReference>
<sequence>MKALERHLVVHVFLYIAVVVAVAVAVAVFVFVVVLVVFLALISLIVVAIVIAVISIAVAGTVADVPSMMVSFARQRVTMTTITKRAEQDGTAVERLARGRTVGFAFQYIKYALFRFNHSR</sequence>
<proteinExistence type="predicted"/>
<evidence type="ECO:0000313" key="2">
    <source>
        <dbReference type="EMBL" id="KAL0116323.1"/>
    </source>
</evidence>
<dbReference type="Proteomes" id="UP001430953">
    <property type="component" value="Unassembled WGS sequence"/>
</dbReference>
<reference evidence="2 3" key="1">
    <citation type="submission" date="2023-03" db="EMBL/GenBank/DDBJ databases">
        <title>High recombination rates correlate with genetic variation in Cardiocondyla obscurior ants.</title>
        <authorList>
            <person name="Errbii M."/>
        </authorList>
    </citation>
    <scope>NUCLEOTIDE SEQUENCE [LARGE SCALE GENOMIC DNA]</scope>
    <source>
        <strain evidence="2">Alpha-2009</strain>
        <tissue evidence="2">Whole body</tissue>
    </source>
</reference>
<evidence type="ECO:0000313" key="3">
    <source>
        <dbReference type="Proteomes" id="UP001430953"/>
    </source>
</evidence>
<comment type="caution">
    <text evidence="2">The sequence shown here is derived from an EMBL/GenBank/DDBJ whole genome shotgun (WGS) entry which is preliminary data.</text>
</comment>
<keyword evidence="1" id="KW-0812">Transmembrane</keyword>